<evidence type="ECO:0000313" key="1">
    <source>
        <dbReference type="EMBL" id="KAH7839250.1"/>
    </source>
</evidence>
<comment type="caution">
    <text evidence="1">The sequence shown here is derived from an EMBL/GenBank/DDBJ whole genome shotgun (WGS) entry which is preliminary data.</text>
</comment>
<organism evidence="1 2">
    <name type="scientific">Vaccinium darrowii</name>
    <dbReference type="NCBI Taxonomy" id="229202"/>
    <lineage>
        <taxon>Eukaryota</taxon>
        <taxon>Viridiplantae</taxon>
        <taxon>Streptophyta</taxon>
        <taxon>Embryophyta</taxon>
        <taxon>Tracheophyta</taxon>
        <taxon>Spermatophyta</taxon>
        <taxon>Magnoliopsida</taxon>
        <taxon>eudicotyledons</taxon>
        <taxon>Gunneridae</taxon>
        <taxon>Pentapetalae</taxon>
        <taxon>asterids</taxon>
        <taxon>Ericales</taxon>
        <taxon>Ericaceae</taxon>
        <taxon>Vaccinioideae</taxon>
        <taxon>Vaccinieae</taxon>
        <taxon>Vaccinium</taxon>
    </lineage>
</organism>
<dbReference type="EMBL" id="CM037160">
    <property type="protein sequence ID" value="KAH7839250.1"/>
    <property type="molecule type" value="Genomic_DNA"/>
</dbReference>
<protein>
    <submittedName>
        <fullName evidence="1">Uncharacterized protein</fullName>
    </submittedName>
</protein>
<keyword evidence="2" id="KW-1185">Reference proteome</keyword>
<accession>A0ACB7XET7</accession>
<proteinExistence type="predicted"/>
<dbReference type="Proteomes" id="UP000828048">
    <property type="component" value="Chromosome 10"/>
</dbReference>
<gene>
    <name evidence="1" type="ORF">Vadar_001765</name>
</gene>
<sequence length="399" mass="45641">MLKIFVPMHGWKFRAHGFSYLGAPKIKVAGIRFMWENIIQSITKVKSGDKGLGCILAHTMGLGKTFQVIAFLYSAMRSVDLGLKTALIVTPVSVLHNWRKEFLKWRPSELKALRVFMLTDVSRERRAELFAKWRAKGGVFLIGYTALRNLSLGKHLKNRRMAQEICDALQDGPDILVCDEAHTIKNTKADVTQALKQVKCQRRIALTGSPLQNNLMEYYCMVDFVREGFLGSSHEFRNRFQNPIENGQHTNSTSEDVKIMNQRSHILYEQLKGFVQRMDMNVVKKDLPPKTVFVIAVKLSPIQRTLYRRFLNVHGFANDHVSGEKIPKRSFFAGYQALAQIWNHPGILQLKKDCKDIGKHEDAVENMLPDDSSSDENITKLTLTFYFHKIAPVILVLHE</sequence>
<evidence type="ECO:0000313" key="2">
    <source>
        <dbReference type="Proteomes" id="UP000828048"/>
    </source>
</evidence>
<name>A0ACB7XET7_9ERIC</name>
<reference evidence="1 2" key="1">
    <citation type="journal article" date="2021" name="Hortic Res">
        <title>High-quality reference genome and annotation aids understanding of berry development for evergreen blueberry (Vaccinium darrowii).</title>
        <authorList>
            <person name="Yu J."/>
            <person name="Hulse-Kemp A.M."/>
            <person name="Babiker E."/>
            <person name="Staton M."/>
        </authorList>
    </citation>
    <scope>NUCLEOTIDE SEQUENCE [LARGE SCALE GENOMIC DNA]</scope>
    <source>
        <strain evidence="2">cv. NJ 8807/NJ 8810</strain>
        <tissue evidence="1">Young leaf</tissue>
    </source>
</reference>